<name>A0ABX8B0Y9_9BACT</name>
<protein>
    <submittedName>
        <fullName evidence="1">Uncharacterized protein</fullName>
    </submittedName>
</protein>
<gene>
    <name evidence="1" type="ORF">J8C05_10365</name>
</gene>
<proteinExistence type="predicted"/>
<evidence type="ECO:0000313" key="2">
    <source>
        <dbReference type="Proteomes" id="UP000677668"/>
    </source>
</evidence>
<reference evidence="1 2" key="1">
    <citation type="submission" date="2021-03" db="EMBL/GenBank/DDBJ databases">
        <title>Genomic and phenotypic characterization of Chloracidobacterium isolates provides evidence for multiple species.</title>
        <authorList>
            <person name="Saini M.K."/>
            <person name="Costas A.M.G."/>
            <person name="Tank M."/>
            <person name="Bryant D.A."/>
        </authorList>
    </citation>
    <scope>NUCLEOTIDE SEQUENCE [LARGE SCALE GENOMIC DNA]</scope>
    <source>
        <strain evidence="1 2">N</strain>
    </source>
</reference>
<evidence type="ECO:0000313" key="1">
    <source>
        <dbReference type="EMBL" id="QUV93757.1"/>
    </source>
</evidence>
<sequence length="106" mass="12124">MNEPMYAMQRANGEWLMTEIEGQRCLPVFQNAMAARRVHQRVGTLMVYRPQPLDSEVITKLQRQTPDLRFWLVDDFAPNPDLTPGRWLSPDEIITAGDAGDYAMTA</sequence>
<accession>A0ABX8B0Y9</accession>
<organism evidence="1 2">
    <name type="scientific">Chloracidobacterium sp. N</name>
    <dbReference type="NCBI Taxonomy" id="2821540"/>
    <lineage>
        <taxon>Bacteria</taxon>
        <taxon>Pseudomonadati</taxon>
        <taxon>Acidobacteriota</taxon>
        <taxon>Terriglobia</taxon>
        <taxon>Terriglobales</taxon>
        <taxon>Acidobacteriaceae</taxon>
        <taxon>Chloracidobacterium</taxon>
        <taxon>Chloracidobacterium aggregatum</taxon>
    </lineage>
</organism>
<dbReference type="RefSeq" id="WP_211422107.1">
    <property type="nucleotide sequence ID" value="NZ_CP072642.1"/>
</dbReference>
<dbReference type="Proteomes" id="UP000677668">
    <property type="component" value="Chromosome 1"/>
</dbReference>
<keyword evidence="2" id="KW-1185">Reference proteome</keyword>
<dbReference type="EMBL" id="CP072642">
    <property type="protein sequence ID" value="QUV93757.1"/>
    <property type="molecule type" value="Genomic_DNA"/>
</dbReference>